<dbReference type="Proteomes" id="UP000660110">
    <property type="component" value="Unassembled WGS sequence"/>
</dbReference>
<reference evidence="2" key="2">
    <citation type="submission" date="2020-09" db="EMBL/GenBank/DDBJ databases">
        <authorList>
            <person name="Sun Q."/>
            <person name="Zhou Y."/>
        </authorList>
    </citation>
    <scope>NUCLEOTIDE SEQUENCE</scope>
    <source>
        <strain evidence="2">CGMCC 1.12153</strain>
    </source>
</reference>
<accession>A0A917EY27</accession>
<sequence length="86" mass="9780">MGAILYLVMDMIVHWGVIKHLRNKVNAKVGIVAAAFILDAVVLFAFIWVKAVNDWLIVAVSLIFIIFIFAGEHMFLKKVDHPQHDH</sequence>
<feature type="transmembrane region" description="Helical" evidence="1">
    <location>
        <begin position="29"/>
        <end position="49"/>
    </location>
</feature>
<proteinExistence type="predicted"/>
<feature type="transmembrane region" description="Helical" evidence="1">
    <location>
        <begin position="55"/>
        <end position="76"/>
    </location>
</feature>
<protein>
    <recommendedName>
        <fullName evidence="4">Amino acid permease</fullName>
    </recommendedName>
</protein>
<dbReference type="AlphaFoldDB" id="A0A917EY27"/>
<evidence type="ECO:0000313" key="3">
    <source>
        <dbReference type="Proteomes" id="UP000660110"/>
    </source>
</evidence>
<dbReference type="EMBL" id="BMEL01000002">
    <property type="protein sequence ID" value="GGF22969.1"/>
    <property type="molecule type" value="Genomic_DNA"/>
</dbReference>
<keyword evidence="3" id="KW-1185">Reference proteome</keyword>
<name>A0A917EY27_HALAA</name>
<keyword evidence="1" id="KW-1133">Transmembrane helix</keyword>
<comment type="caution">
    <text evidence="2">The sequence shown here is derived from an EMBL/GenBank/DDBJ whole genome shotgun (WGS) entry which is preliminary data.</text>
</comment>
<evidence type="ECO:0008006" key="4">
    <source>
        <dbReference type="Google" id="ProtNLM"/>
    </source>
</evidence>
<evidence type="ECO:0000256" key="1">
    <source>
        <dbReference type="SAM" id="Phobius"/>
    </source>
</evidence>
<gene>
    <name evidence="2" type="ORF">GCM10010954_22240</name>
</gene>
<evidence type="ECO:0000313" key="2">
    <source>
        <dbReference type="EMBL" id="GGF22969.1"/>
    </source>
</evidence>
<reference evidence="2" key="1">
    <citation type="journal article" date="2014" name="Int. J. Syst. Evol. Microbiol.">
        <title>Complete genome sequence of Corynebacterium casei LMG S-19264T (=DSM 44701T), isolated from a smear-ripened cheese.</title>
        <authorList>
            <consortium name="US DOE Joint Genome Institute (JGI-PGF)"/>
            <person name="Walter F."/>
            <person name="Albersmeier A."/>
            <person name="Kalinowski J."/>
            <person name="Ruckert C."/>
        </authorList>
    </citation>
    <scope>NUCLEOTIDE SEQUENCE</scope>
    <source>
        <strain evidence="2">CGMCC 1.12153</strain>
    </source>
</reference>
<keyword evidence="1" id="KW-0812">Transmembrane</keyword>
<organism evidence="2 3">
    <name type="scientific">Halobacillus andaensis</name>
    <dbReference type="NCBI Taxonomy" id="1176239"/>
    <lineage>
        <taxon>Bacteria</taxon>
        <taxon>Bacillati</taxon>
        <taxon>Bacillota</taxon>
        <taxon>Bacilli</taxon>
        <taxon>Bacillales</taxon>
        <taxon>Bacillaceae</taxon>
        <taxon>Halobacillus</taxon>
    </lineage>
</organism>
<keyword evidence="1" id="KW-0472">Membrane</keyword>